<comment type="pathway">
    <text evidence="1">Cofactor biosynthesis; riboflavin biosynthesis.</text>
</comment>
<dbReference type="GO" id="GO:0009231">
    <property type="term" value="P:riboflavin biosynthetic process"/>
    <property type="evidence" value="ECO:0007669"/>
    <property type="project" value="InterPro"/>
</dbReference>
<dbReference type="InterPro" id="IPR002734">
    <property type="entry name" value="RibDG_C"/>
</dbReference>
<evidence type="ECO:0000256" key="1">
    <source>
        <dbReference type="ARBA" id="ARBA00005104"/>
    </source>
</evidence>
<dbReference type="Gene3D" id="3.40.430.10">
    <property type="entry name" value="Dihydrofolate Reductase, subunit A"/>
    <property type="match status" value="1"/>
</dbReference>
<accession>A0A917HP00</accession>
<dbReference type="InterPro" id="IPR050765">
    <property type="entry name" value="Riboflavin_Biosynth_HTPR"/>
</dbReference>
<evidence type="ECO:0000313" key="6">
    <source>
        <dbReference type="Proteomes" id="UP000600247"/>
    </source>
</evidence>
<dbReference type="EMBL" id="BMHY01000015">
    <property type="protein sequence ID" value="GGG85854.1"/>
    <property type="molecule type" value="Genomic_DNA"/>
</dbReference>
<feature type="domain" description="Bacterial bifunctional deaminase-reductase C-terminal" evidence="4">
    <location>
        <begin position="81"/>
        <end position="169"/>
    </location>
</feature>
<dbReference type="RefSeq" id="WP_188892410.1">
    <property type="nucleotide sequence ID" value="NZ_BMHY01000015.1"/>
</dbReference>
<keyword evidence="2" id="KW-0521">NADP</keyword>
<proteinExistence type="predicted"/>
<dbReference type="GO" id="GO:0008703">
    <property type="term" value="F:5-amino-6-(5-phosphoribosylamino)uracil reductase activity"/>
    <property type="evidence" value="ECO:0007669"/>
    <property type="project" value="InterPro"/>
</dbReference>
<dbReference type="PANTHER" id="PTHR38011:SF7">
    <property type="entry name" value="2,5-DIAMINO-6-RIBOSYLAMINO-4(3H)-PYRIMIDINONE 5'-PHOSPHATE REDUCTASE"/>
    <property type="match status" value="1"/>
</dbReference>
<evidence type="ECO:0000259" key="4">
    <source>
        <dbReference type="Pfam" id="PF01872"/>
    </source>
</evidence>
<dbReference type="Pfam" id="PF01872">
    <property type="entry name" value="RibD_C"/>
    <property type="match status" value="1"/>
</dbReference>
<evidence type="ECO:0000256" key="2">
    <source>
        <dbReference type="ARBA" id="ARBA00022857"/>
    </source>
</evidence>
<evidence type="ECO:0000256" key="3">
    <source>
        <dbReference type="ARBA" id="ARBA00023002"/>
    </source>
</evidence>
<dbReference type="AlphaFoldDB" id="A0A917HP00"/>
<evidence type="ECO:0000313" key="5">
    <source>
        <dbReference type="EMBL" id="GGG85854.1"/>
    </source>
</evidence>
<dbReference type="Proteomes" id="UP000600247">
    <property type="component" value="Unassembled WGS sequence"/>
</dbReference>
<dbReference type="SUPFAM" id="SSF53597">
    <property type="entry name" value="Dihydrofolate reductase-like"/>
    <property type="match status" value="1"/>
</dbReference>
<sequence length="178" mass="19402">MKTILWAGLSANGNYSQSDYDHAPSEAALYNFGEFVKEAGNYIVGRRTFEALLRNQPAPSSKDNAADPFAGIDIVVISRNFQELPGVKIVATPQQAIAYLQEKGHSTALLAGGVTLHNTFLEAGLVDELILNISPLLEGKGVNLLLNQERPEHKEIKLLDFKSIGSDIIQLRYAINPA</sequence>
<reference evidence="5 6" key="1">
    <citation type="journal article" date="2014" name="Int. J. Syst. Evol. Microbiol.">
        <title>Complete genome sequence of Corynebacterium casei LMG S-19264T (=DSM 44701T), isolated from a smear-ripened cheese.</title>
        <authorList>
            <consortium name="US DOE Joint Genome Institute (JGI-PGF)"/>
            <person name="Walter F."/>
            <person name="Albersmeier A."/>
            <person name="Kalinowski J."/>
            <person name="Ruckert C."/>
        </authorList>
    </citation>
    <scope>NUCLEOTIDE SEQUENCE [LARGE SCALE GENOMIC DNA]</scope>
    <source>
        <strain evidence="5 6">CGMCC 1.15286</strain>
    </source>
</reference>
<keyword evidence="6" id="KW-1185">Reference proteome</keyword>
<protein>
    <recommendedName>
        <fullName evidence="4">Bacterial bifunctional deaminase-reductase C-terminal domain-containing protein</fullName>
    </recommendedName>
</protein>
<dbReference type="PANTHER" id="PTHR38011">
    <property type="entry name" value="DIHYDROFOLATE REDUCTASE FAMILY PROTEIN (AFU_ORTHOLOGUE AFUA_8G06820)"/>
    <property type="match status" value="1"/>
</dbReference>
<keyword evidence="3" id="KW-0560">Oxidoreductase</keyword>
<gene>
    <name evidence="5" type="ORF">GCM10010918_49910</name>
</gene>
<name>A0A917HP00_9BACL</name>
<organism evidence="5 6">
    <name type="scientific">Paenibacillus radicis</name>
    <name type="common">ex Gao et al. 2016</name>
    <dbReference type="NCBI Taxonomy" id="1737354"/>
    <lineage>
        <taxon>Bacteria</taxon>
        <taxon>Bacillati</taxon>
        <taxon>Bacillota</taxon>
        <taxon>Bacilli</taxon>
        <taxon>Bacillales</taxon>
        <taxon>Paenibacillaceae</taxon>
        <taxon>Paenibacillus</taxon>
    </lineage>
</organism>
<dbReference type="InterPro" id="IPR024072">
    <property type="entry name" value="DHFR-like_dom_sf"/>
</dbReference>
<comment type="caution">
    <text evidence="5">The sequence shown here is derived from an EMBL/GenBank/DDBJ whole genome shotgun (WGS) entry which is preliminary data.</text>
</comment>